<feature type="active site" evidence="9">
    <location>
        <position position="121"/>
    </location>
</feature>
<comment type="similarity">
    <text evidence="1 9 11">Belongs to the peptidase A8 family.</text>
</comment>
<sequence length="162" mass="18687">MLCNKKQLYWLWLSVFAVLLDQYAKYLTASHLYYGESIQIFPIFNLTLTFNKGAAWGFLNNAGGWQVSLFAMIAIIFSIAIVVWIYRLPMEKHWQACSLSLILGGAISNLIDRFAHGHVIDFIQIHYHHWYFPNFNIADSVITIGATMSLILLNLNRESNER</sequence>
<accession>A0A0W0VBI0</accession>
<dbReference type="PRINTS" id="PR00781">
    <property type="entry name" value="LIPOSIGPTASE"/>
</dbReference>
<organism evidence="12 13">
    <name type="scientific">Legionella jordanis</name>
    <dbReference type="NCBI Taxonomy" id="456"/>
    <lineage>
        <taxon>Bacteria</taxon>
        <taxon>Pseudomonadati</taxon>
        <taxon>Pseudomonadota</taxon>
        <taxon>Gammaproteobacteria</taxon>
        <taxon>Legionellales</taxon>
        <taxon>Legionellaceae</taxon>
        <taxon>Legionella</taxon>
    </lineage>
</organism>
<feature type="transmembrane region" description="Helical" evidence="9">
    <location>
        <begin position="65"/>
        <end position="86"/>
    </location>
</feature>
<keyword evidence="12" id="KW-0449">Lipoprotein</keyword>
<dbReference type="InterPro" id="IPR001872">
    <property type="entry name" value="Peptidase_A8"/>
</dbReference>
<comment type="caution">
    <text evidence="12">The sequence shown here is derived from an EMBL/GenBank/DDBJ whole genome shotgun (WGS) entry which is preliminary data.</text>
</comment>
<dbReference type="NCBIfam" id="TIGR00077">
    <property type="entry name" value="lspA"/>
    <property type="match status" value="1"/>
</dbReference>
<evidence type="ECO:0000256" key="8">
    <source>
        <dbReference type="ARBA" id="ARBA00023136"/>
    </source>
</evidence>
<name>A0A0W0VBI0_9GAMM</name>
<dbReference type="PATRIC" id="fig|456.5.peg.1879"/>
<dbReference type="Pfam" id="PF01252">
    <property type="entry name" value="Peptidase_A8"/>
    <property type="match status" value="1"/>
</dbReference>
<dbReference type="GO" id="GO:0006508">
    <property type="term" value="P:proteolysis"/>
    <property type="evidence" value="ECO:0007669"/>
    <property type="project" value="UniProtKB-KW"/>
</dbReference>
<evidence type="ECO:0000256" key="3">
    <source>
        <dbReference type="ARBA" id="ARBA00022670"/>
    </source>
</evidence>
<dbReference type="Proteomes" id="UP000055035">
    <property type="component" value="Unassembled WGS sequence"/>
</dbReference>
<reference evidence="12 13" key="1">
    <citation type="submission" date="2015-11" db="EMBL/GenBank/DDBJ databases">
        <title>Genomic analysis of 38 Legionella species identifies large and diverse effector repertoires.</title>
        <authorList>
            <person name="Burstein D."/>
            <person name="Amaro F."/>
            <person name="Zusman T."/>
            <person name="Lifshitz Z."/>
            <person name="Cohen O."/>
            <person name="Gilbert J.A."/>
            <person name="Pupko T."/>
            <person name="Shuman H.A."/>
            <person name="Segal G."/>
        </authorList>
    </citation>
    <scope>NUCLEOTIDE SEQUENCE [LARGE SCALE GENOMIC DNA]</scope>
    <source>
        <strain evidence="12 13">BL-540</strain>
    </source>
</reference>
<dbReference type="STRING" id="456.Ljor_1761"/>
<evidence type="ECO:0000256" key="5">
    <source>
        <dbReference type="ARBA" id="ARBA00022750"/>
    </source>
</evidence>
<keyword evidence="2 9" id="KW-1003">Cell membrane</keyword>
<dbReference type="GO" id="GO:0005886">
    <property type="term" value="C:plasma membrane"/>
    <property type="evidence" value="ECO:0007669"/>
    <property type="project" value="UniProtKB-SubCell"/>
</dbReference>
<dbReference type="PANTHER" id="PTHR33695:SF1">
    <property type="entry name" value="LIPOPROTEIN SIGNAL PEPTIDASE"/>
    <property type="match status" value="1"/>
</dbReference>
<dbReference type="OrthoDB" id="9810259at2"/>
<evidence type="ECO:0000256" key="10">
    <source>
        <dbReference type="RuleBase" id="RU000594"/>
    </source>
</evidence>
<comment type="subcellular location">
    <subcellularLocation>
        <location evidence="9">Cell membrane</location>
        <topology evidence="9">Multi-pass membrane protein</topology>
    </subcellularLocation>
</comment>
<evidence type="ECO:0000256" key="9">
    <source>
        <dbReference type="HAMAP-Rule" id="MF_00161"/>
    </source>
</evidence>
<evidence type="ECO:0000256" key="1">
    <source>
        <dbReference type="ARBA" id="ARBA00006139"/>
    </source>
</evidence>
<gene>
    <name evidence="12" type="primary">lspA_2</name>
    <name evidence="9" type="synonym">lspA</name>
    <name evidence="12" type="ORF">Ljor_1761</name>
</gene>
<keyword evidence="13" id="KW-1185">Reference proteome</keyword>
<keyword evidence="4 9" id="KW-0812">Transmembrane</keyword>
<dbReference type="GO" id="GO:0004190">
    <property type="term" value="F:aspartic-type endopeptidase activity"/>
    <property type="evidence" value="ECO:0007669"/>
    <property type="project" value="UniProtKB-UniRule"/>
</dbReference>
<comment type="catalytic activity">
    <reaction evidence="9 10">
        <text>Release of signal peptides from bacterial membrane prolipoproteins. Hydrolyzes -Xaa-Yaa-Zaa-|-(S,diacylglyceryl)Cys-, in which Xaa is hydrophobic (preferably Leu), and Yaa (Ala or Ser) and Zaa (Gly or Ala) have small, neutral side chains.</text>
        <dbReference type="EC" id="3.4.23.36"/>
    </reaction>
</comment>
<comment type="pathway">
    <text evidence="9">Protein modification; lipoprotein biosynthesis (signal peptide cleavage).</text>
</comment>
<dbReference type="HAMAP" id="MF_00161">
    <property type="entry name" value="LspA"/>
    <property type="match status" value="1"/>
</dbReference>
<comment type="function">
    <text evidence="9 10">This protein specifically catalyzes the removal of signal peptides from prolipoproteins.</text>
</comment>
<evidence type="ECO:0000256" key="2">
    <source>
        <dbReference type="ARBA" id="ARBA00022475"/>
    </source>
</evidence>
<dbReference type="PROSITE" id="PS00855">
    <property type="entry name" value="SPASE_II"/>
    <property type="match status" value="1"/>
</dbReference>
<evidence type="ECO:0000313" key="13">
    <source>
        <dbReference type="Proteomes" id="UP000055035"/>
    </source>
</evidence>
<dbReference type="RefSeq" id="WP_058471206.1">
    <property type="nucleotide sequence ID" value="NZ_CAAAIC010000008.1"/>
</dbReference>
<feature type="transmembrane region" description="Helical" evidence="9">
    <location>
        <begin position="7"/>
        <end position="24"/>
    </location>
</feature>
<keyword evidence="3 9" id="KW-0645">Protease</keyword>
<dbReference type="PANTHER" id="PTHR33695">
    <property type="entry name" value="LIPOPROTEIN SIGNAL PEPTIDASE"/>
    <property type="match status" value="1"/>
</dbReference>
<feature type="transmembrane region" description="Helical" evidence="9">
    <location>
        <begin position="93"/>
        <end position="111"/>
    </location>
</feature>
<feature type="transmembrane region" description="Helical" evidence="9">
    <location>
        <begin position="131"/>
        <end position="153"/>
    </location>
</feature>
<evidence type="ECO:0000256" key="4">
    <source>
        <dbReference type="ARBA" id="ARBA00022692"/>
    </source>
</evidence>
<evidence type="ECO:0000256" key="6">
    <source>
        <dbReference type="ARBA" id="ARBA00022801"/>
    </source>
</evidence>
<keyword evidence="5 9" id="KW-0064">Aspartyl protease</keyword>
<protein>
    <recommendedName>
        <fullName evidence="9">Lipoprotein signal peptidase</fullName>
        <ecNumber evidence="9">3.4.23.36</ecNumber>
    </recommendedName>
    <alternativeName>
        <fullName evidence="9">Prolipoprotein signal peptidase</fullName>
    </alternativeName>
    <alternativeName>
        <fullName evidence="9">Signal peptidase II</fullName>
        <shortName evidence="9">SPase II</shortName>
    </alternativeName>
</protein>
<dbReference type="EC" id="3.4.23.36" evidence="9"/>
<dbReference type="AlphaFoldDB" id="A0A0W0VBI0"/>
<keyword evidence="7 9" id="KW-1133">Transmembrane helix</keyword>
<dbReference type="UniPathway" id="UPA00665"/>
<proteinExistence type="inferred from homology"/>
<keyword evidence="8 9" id="KW-0472">Membrane</keyword>
<evidence type="ECO:0000256" key="11">
    <source>
        <dbReference type="RuleBase" id="RU004181"/>
    </source>
</evidence>
<dbReference type="EMBL" id="LNYJ01000011">
    <property type="protein sequence ID" value="KTD17455.1"/>
    <property type="molecule type" value="Genomic_DNA"/>
</dbReference>
<evidence type="ECO:0000313" key="12">
    <source>
        <dbReference type="EMBL" id="KTD17455.1"/>
    </source>
</evidence>
<feature type="active site" evidence="9">
    <location>
        <position position="139"/>
    </location>
</feature>
<evidence type="ECO:0000256" key="7">
    <source>
        <dbReference type="ARBA" id="ARBA00022989"/>
    </source>
</evidence>
<keyword evidence="6 9" id="KW-0378">Hydrolase</keyword>